<dbReference type="SUPFAM" id="SSF101801">
    <property type="entry name" value="Surface presentation of antigens (SPOA)"/>
    <property type="match status" value="1"/>
</dbReference>
<dbReference type="GeneID" id="34236947"/>
<evidence type="ECO:0000259" key="3">
    <source>
        <dbReference type="Pfam" id="PF01052"/>
    </source>
</evidence>
<protein>
    <submittedName>
        <fullName evidence="4">Type III secretion system apparatus protein YscQ/HrcQ</fullName>
    </submittedName>
</protein>
<proteinExistence type="inferred from homology"/>
<dbReference type="GO" id="GO:0071978">
    <property type="term" value="P:bacterial-type flagellum-dependent swarming motility"/>
    <property type="evidence" value="ECO:0007669"/>
    <property type="project" value="TreeGrafter"/>
</dbReference>
<sequence length="373" mass="37555">MNVLAPPSATNAELADCLPTVPAGEAHLARIAFDRRFARWAAGLCGQPQGRVAAATPGHRHEAAMLDFSCMHGHLQVSVPVSAWPALGMAARLADAALAREVAETLLAGPLAAAAPVLPGLALSAVAVRPAVQAPLEWTCGGLRIGLHAIDGTVAARLQASLAHSAQADGAPFAALRLPGTVRLATRRLAPADLATLAAGDVVLCGTLAAGRRRPCHLSFGLGTTMHIPAELDLDDSEIALHAAPQADAFADLDDGSAEPAPASAAAEIPEDAGSEAALPATPLPLADIGSIRVPVAIEIDTAHIRLDELAALDAGSVVPLAVPARDATVRLVCHGQVVGTGRLVVIGESLGVRIAHMAAAGAAASPTATDAP</sequence>
<keyword evidence="5" id="KW-1185">Reference proteome</keyword>
<dbReference type="NCBIfam" id="TIGR02551">
    <property type="entry name" value="SpaO_YscQ"/>
    <property type="match status" value="1"/>
</dbReference>
<dbReference type="HOGENOM" id="CLU_028386_0_0_4"/>
<dbReference type="KEGG" id="aaa:Acav_0516"/>
<dbReference type="EMBL" id="CP002521">
    <property type="protein sequence ID" value="ADX44439.1"/>
    <property type="molecule type" value="Genomic_DNA"/>
</dbReference>
<dbReference type="Gene3D" id="2.30.330.10">
    <property type="entry name" value="SpoA-like"/>
    <property type="match status" value="1"/>
</dbReference>
<feature type="domain" description="Flagellar motor switch protein FliN-like C-terminal" evidence="3">
    <location>
        <begin position="289"/>
        <end position="358"/>
    </location>
</feature>
<evidence type="ECO:0000313" key="4">
    <source>
        <dbReference type="EMBL" id="ADX44439.1"/>
    </source>
</evidence>
<accession>F0Q5E0</accession>
<feature type="region of interest" description="Disordered" evidence="2">
    <location>
        <begin position="252"/>
        <end position="274"/>
    </location>
</feature>
<evidence type="ECO:0000313" key="5">
    <source>
        <dbReference type="Proteomes" id="UP000002482"/>
    </source>
</evidence>
<comment type="similarity">
    <text evidence="1">Belongs to the FliN/MopA/SpaO family.</text>
</comment>
<dbReference type="Pfam" id="PF01052">
    <property type="entry name" value="FliMN_C"/>
    <property type="match status" value="1"/>
</dbReference>
<dbReference type="OrthoDB" id="9148477at2"/>
<evidence type="ECO:0000256" key="2">
    <source>
        <dbReference type="SAM" id="MobiDB-lite"/>
    </source>
</evidence>
<name>F0Q5E0_PARA1</name>
<dbReference type="InterPro" id="IPR001543">
    <property type="entry name" value="FliN-like_C"/>
</dbReference>
<dbReference type="InterPro" id="IPR013385">
    <property type="entry name" value="T3SS_SpaO/YscQ/SpaO"/>
</dbReference>
<dbReference type="InterPro" id="IPR036429">
    <property type="entry name" value="SpoA-like_sf"/>
</dbReference>
<organism evidence="4 5">
    <name type="scientific">Paracidovorax avenae (strain ATCC 19860 / DSM 7227 / CCUG 15838 / JCM 20985 / LMG 2117 / NCPPB 1011)</name>
    <name type="common">Acidovorax avenae</name>
    <dbReference type="NCBI Taxonomy" id="643561"/>
    <lineage>
        <taxon>Bacteria</taxon>
        <taxon>Pseudomonadati</taxon>
        <taxon>Pseudomonadota</taxon>
        <taxon>Betaproteobacteria</taxon>
        <taxon>Burkholderiales</taxon>
        <taxon>Comamonadaceae</taxon>
        <taxon>Paracidovorax</taxon>
    </lineage>
</organism>
<reference evidence="4" key="1">
    <citation type="submission" date="2011-02" db="EMBL/GenBank/DDBJ databases">
        <title>Complete sequence of Acidovorax avenae subsp. avenae ATCC 19860.</title>
        <authorList>
            <consortium name="US DOE Joint Genome Institute"/>
            <person name="Lucas S."/>
            <person name="Copeland A."/>
            <person name="Lapidus A."/>
            <person name="Cheng J.-F."/>
            <person name="Goodwin L."/>
            <person name="Pitluck S."/>
            <person name="Chertkov O."/>
            <person name="Held B."/>
            <person name="Detter J.C."/>
            <person name="Han C."/>
            <person name="Tapia R."/>
            <person name="Land M."/>
            <person name="Hauser L."/>
            <person name="Kyrpides N."/>
            <person name="Ivanova N."/>
            <person name="Ovchinnikova G."/>
            <person name="Pagani I."/>
            <person name="Gordon S."/>
            <person name="Woyke T."/>
        </authorList>
    </citation>
    <scope>NUCLEOTIDE SEQUENCE</scope>
    <source>
        <strain evidence="4">ATCC 19860</strain>
    </source>
</reference>
<dbReference type="PANTHER" id="PTHR30034:SF6">
    <property type="entry name" value="YOP PROTEINS TRANSLOCATION PROTEIN Q"/>
    <property type="match status" value="1"/>
</dbReference>
<dbReference type="Proteomes" id="UP000002482">
    <property type="component" value="Chromosome"/>
</dbReference>
<dbReference type="GO" id="GO:0050918">
    <property type="term" value="P:positive chemotaxis"/>
    <property type="evidence" value="ECO:0007669"/>
    <property type="project" value="TreeGrafter"/>
</dbReference>
<dbReference type="RefSeq" id="WP_013593007.1">
    <property type="nucleotide sequence ID" value="NC_015138.1"/>
</dbReference>
<gene>
    <name evidence="4" type="ordered locus">Acav_0516</name>
</gene>
<evidence type="ECO:0000256" key="1">
    <source>
        <dbReference type="ARBA" id="ARBA00009226"/>
    </source>
</evidence>
<dbReference type="AlphaFoldDB" id="F0Q5E0"/>
<dbReference type="PANTHER" id="PTHR30034">
    <property type="entry name" value="FLAGELLAR MOTOR SWITCH PROTEIN FLIM"/>
    <property type="match status" value="1"/>
</dbReference>
<dbReference type="GO" id="GO:0030254">
    <property type="term" value="P:protein secretion by the type III secretion system"/>
    <property type="evidence" value="ECO:0007669"/>
    <property type="project" value="InterPro"/>
</dbReference>
<feature type="compositionally biased region" description="Low complexity" evidence="2">
    <location>
        <begin position="258"/>
        <end position="268"/>
    </location>
</feature>